<keyword evidence="3" id="KW-1185">Reference proteome</keyword>
<evidence type="ECO:0000313" key="3">
    <source>
        <dbReference type="Proteomes" id="UP000009036"/>
    </source>
</evidence>
<feature type="region of interest" description="Disordered" evidence="1">
    <location>
        <begin position="149"/>
        <end position="171"/>
    </location>
</feature>
<gene>
    <name evidence="2" type="ORF">SU9_027050</name>
</gene>
<protein>
    <recommendedName>
        <fullName evidence="4">Regulator component</fullName>
    </recommendedName>
</protein>
<evidence type="ECO:0008006" key="4">
    <source>
        <dbReference type="Google" id="ProtNLM"/>
    </source>
</evidence>
<reference evidence="2" key="1">
    <citation type="journal article" date="2012" name="J. Bacteriol.">
        <title>Genome Sequence of Streptomyces auratus Strain AGR0001, a Phoslactomycin-Producing Actinomycete.</title>
        <authorList>
            <person name="Han X."/>
            <person name="Li M."/>
            <person name="Ding Z."/>
            <person name="Zhao J."/>
            <person name="Ji K."/>
            <person name="Wen M."/>
            <person name="Lu T."/>
        </authorList>
    </citation>
    <scope>NUCLEOTIDE SEQUENCE</scope>
    <source>
        <strain evidence="2">AGR0001</strain>
    </source>
</reference>
<reference evidence="2" key="2">
    <citation type="submission" date="2021-04" db="EMBL/GenBank/DDBJ databases">
        <authorList>
            <person name="Wen M.-L."/>
            <person name="Han X.-L."/>
            <person name="Xiong J."/>
        </authorList>
    </citation>
    <scope>NUCLEOTIDE SEQUENCE</scope>
    <source>
        <strain evidence="2">AGR0001</strain>
    </source>
</reference>
<organism evidence="2 3">
    <name type="scientific">Streptomyces auratus AGR0001</name>
    <dbReference type="NCBI Taxonomy" id="1160718"/>
    <lineage>
        <taxon>Bacteria</taxon>
        <taxon>Bacillati</taxon>
        <taxon>Actinomycetota</taxon>
        <taxon>Actinomycetes</taxon>
        <taxon>Kitasatosporales</taxon>
        <taxon>Streptomycetaceae</taxon>
        <taxon>Streptomyces</taxon>
    </lineage>
</organism>
<proteinExistence type="predicted"/>
<dbReference type="KEGG" id="sauh:SU9_027050"/>
<accession>A0A8B1NU54</accession>
<dbReference type="EMBL" id="CP072931">
    <property type="protein sequence ID" value="QTZ94656.1"/>
    <property type="molecule type" value="Genomic_DNA"/>
</dbReference>
<evidence type="ECO:0000313" key="2">
    <source>
        <dbReference type="EMBL" id="QTZ94656.1"/>
    </source>
</evidence>
<sequence length="171" mass="19165">MRIQYRRLRRRCEAVLSTLRLEPPFSLEELCAHLSALRGRPLHLLSLPSGVAAAGVCGLWLATGTDDYVFYEQQTSRPHQEHIILHEIGHMLFDHPTLDMPGDPALPGRLVDLDLGLARHLLARTDYTTRQEQEAEMLASVLRTVAVRPEDSRPAESASEWEAALGLSRVP</sequence>
<dbReference type="AlphaFoldDB" id="A0A8B1NU54"/>
<dbReference type="Proteomes" id="UP000009036">
    <property type="component" value="Chromosome"/>
</dbReference>
<name>A0A8B1NU54_9ACTN</name>
<evidence type="ECO:0000256" key="1">
    <source>
        <dbReference type="SAM" id="MobiDB-lite"/>
    </source>
</evidence>
<dbReference type="RefSeq" id="WP_040898098.1">
    <property type="nucleotide sequence ID" value="NZ_CP072931.1"/>
</dbReference>